<sequence length="88" mass="9967">MTDIDRLLDEFASKVGSPYGMSAEQVVSYLAIGDRQHGDAPDEECGAVDPRDESAWCRRPVGHQRAFHCRYRLDEDWPEVSALPEEET</sequence>
<evidence type="ECO:0000313" key="1">
    <source>
        <dbReference type="EMBL" id="SEN90700.1"/>
    </source>
</evidence>
<organism evidence="1 2">
    <name type="scientific">Nonomuraea pusilla</name>
    <dbReference type="NCBI Taxonomy" id="46177"/>
    <lineage>
        <taxon>Bacteria</taxon>
        <taxon>Bacillati</taxon>
        <taxon>Actinomycetota</taxon>
        <taxon>Actinomycetes</taxon>
        <taxon>Streptosporangiales</taxon>
        <taxon>Streptosporangiaceae</taxon>
        <taxon>Nonomuraea</taxon>
    </lineage>
</organism>
<keyword evidence="2" id="KW-1185">Reference proteome</keyword>
<dbReference type="EMBL" id="FOBF01000059">
    <property type="protein sequence ID" value="SEN90700.1"/>
    <property type="molecule type" value="Genomic_DNA"/>
</dbReference>
<dbReference type="RefSeq" id="WP_091106185.1">
    <property type="nucleotide sequence ID" value="NZ_FOBF01000059.1"/>
</dbReference>
<proteinExistence type="predicted"/>
<dbReference type="Proteomes" id="UP000198953">
    <property type="component" value="Unassembled WGS sequence"/>
</dbReference>
<reference evidence="1 2" key="1">
    <citation type="submission" date="2016-10" db="EMBL/GenBank/DDBJ databases">
        <authorList>
            <person name="de Groot N.N."/>
        </authorList>
    </citation>
    <scope>NUCLEOTIDE SEQUENCE [LARGE SCALE GENOMIC DNA]</scope>
    <source>
        <strain evidence="1 2">DSM 43357</strain>
    </source>
</reference>
<name>A0A1H8KCK0_9ACTN</name>
<accession>A0A1H8KCK0</accession>
<dbReference type="AlphaFoldDB" id="A0A1H8KCK0"/>
<dbReference type="STRING" id="46177.SAMN05660976_08578"/>
<evidence type="ECO:0000313" key="2">
    <source>
        <dbReference type="Proteomes" id="UP000198953"/>
    </source>
</evidence>
<protein>
    <submittedName>
        <fullName evidence="1">Uncharacterized protein</fullName>
    </submittedName>
</protein>
<gene>
    <name evidence="1" type="ORF">SAMN05660976_08578</name>
</gene>